<evidence type="ECO:0008006" key="7">
    <source>
        <dbReference type="Google" id="ProtNLM"/>
    </source>
</evidence>
<dbReference type="GO" id="GO:0043386">
    <property type="term" value="P:mycotoxin biosynthetic process"/>
    <property type="evidence" value="ECO:0007669"/>
    <property type="project" value="InterPro"/>
</dbReference>
<keyword evidence="6" id="KW-1185">Reference proteome</keyword>
<keyword evidence="4" id="KW-0812">Transmembrane</keyword>
<evidence type="ECO:0000256" key="3">
    <source>
        <dbReference type="ARBA" id="ARBA00035112"/>
    </source>
</evidence>
<dbReference type="GeneID" id="63822548"/>
<organism evidence="5 6">
    <name type="scientific">Laetiporus sulphureus 93-53</name>
    <dbReference type="NCBI Taxonomy" id="1314785"/>
    <lineage>
        <taxon>Eukaryota</taxon>
        <taxon>Fungi</taxon>
        <taxon>Dikarya</taxon>
        <taxon>Basidiomycota</taxon>
        <taxon>Agaricomycotina</taxon>
        <taxon>Agaricomycetes</taxon>
        <taxon>Polyporales</taxon>
        <taxon>Laetiporus</taxon>
    </lineage>
</organism>
<evidence type="ECO:0000256" key="4">
    <source>
        <dbReference type="SAM" id="Phobius"/>
    </source>
</evidence>
<gene>
    <name evidence="5" type="ORF">LAESUDRAFT_673257</name>
</gene>
<reference evidence="5 6" key="1">
    <citation type="journal article" date="2016" name="Mol. Biol. Evol.">
        <title>Comparative Genomics of Early-Diverging Mushroom-Forming Fungi Provides Insights into the Origins of Lignocellulose Decay Capabilities.</title>
        <authorList>
            <person name="Nagy L.G."/>
            <person name="Riley R."/>
            <person name="Tritt A."/>
            <person name="Adam C."/>
            <person name="Daum C."/>
            <person name="Floudas D."/>
            <person name="Sun H."/>
            <person name="Yadav J.S."/>
            <person name="Pangilinan J."/>
            <person name="Larsson K.H."/>
            <person name="Matsuura K."/>
            <person name="Barry K."/>
            <person name="Labutti K."/>
            <person name="Kuo R."/>
            <person name="Ohm R.A."/>
            <person name="Bhattacharya S.S."/>
            <person name="Shirouzu T."/>
            <person name="Yoshinaga Y."/>
            <person name="Martin F.M."/>
            <person name="Grigoriev I.V."/>
            <person name="Hibbett D.S."/>
        </authorList>
    </citation>
    <scope>NUCLEOTIDE SEQUENCE [LARGE SCALE GENOMIC DNA]</scope>
    <source>
        <strain evidence="5 6">93-53</strain>
    </source>
</reference>
<dbReference type="PANTHER" id="PTHR33365">
    <property type="entry name" value="YALI0B05434P"/>
    <property type="match status" value="1"/>
</dbReference>
<accession>A0A165GKU7</accession>
<dbReference type="AlphaFoldDB" id="A0A165GKU7"/>
<evidence type="ECO:0000256" key="1">
    <source>
        <dbReference type="ARBA" id="ARBA00004685"/>
    </source>
</evidence>
<keyword evidence="4" id="KW-1133">Transmembrane helix</keyword>
<comment type="similarity">
    <text evidence="3">Belongs to the ustYa family.</text>
</comment>
<proteinExistence type="inferred from homology"/>
<dbReference type="Pfam" id="PF11807">
    <property type="entry name" value="UstYa"/>
    <property type="match status" value="1"/>
</dbReference>
<dbReference type="EMBL" id="KV427609">
    <property type="protein sequence ID" value="KZT10490.1"/>
    <property type="molecule type" value="Genomic_DNA"/>
</dbReference>
<dbReference type="PANTHER" id="PTHR33365:SF11">
    <property type="entry name" value="TAT PATHWAY SIGNAL SEQUENCE"/>
    <property type="match status" value="1"/>
</dbReference>
<dbReference type="Proteomes" id="UP000076871">
    <property type="component" value="Unassembled WGS sequence"/>
</dbReference>
<dbReference type="STRING" id="1314785.A0A165GKU7"/>
<dbReference type="InterPro" id="IPR021765">
    <property type="entry name" value="UstYa-like"/>
</dbReference>
<dbReference type="RefSeq" id="XP_040768230.1">
    <property type="nucleotide sequence ID" value="XM_040905518.1"/>
</dbReference>
<evidence type="ECO:0000313" key="5">
    <source>
        <dbReference type="EMBL" id="KZT10490.1"/>
    </source>
</evidence>
<feature type="transmembrane region" description="Helical" evidence="4">
    <location>
        <begin position="21"/>
        <end position="46"/>
    </location>
</feature>
<sequence>MSFATKRSITLLNRYLPSFAVLWRCCVLAALTVSMMCNILTGWWLVAGTTVDDSGYSYIGDDHPIELPVRLDTVAMTFNNSDHYTISLNQRAPSEWLSLTKFPKGNATVRLGSNGREFGISMFRQLDCLNTLRKALIHRAPDKQSGHCLNYMRQAVLCASDITLDPLLVDPDGKMRSTDGVGVDHVCKDWTQVYAFVNANQQGPHW</sequence>
<keyword evidence="2" id="KW-0560">Oxidoreductase</keyword>
<dbReference type="InParanoid" id="A0A165GKU7"/>
<evidence type="ECO:0000256" key="2">
    <source>
        <dbReference type="ARBA" id="ARBA00023002"/>
    </source>
</evidence>
<dbReference type="GO" id="GO:0016491">
    <property type="term" value="F:oxidoreductase activity"/>
    <property type="evidence" value="ECO:0007669"/>
    <property type="project" value="UniProtKB-KW"/>
</dbReference>
<name>A0A165GKU7_9APHY</name>
<evidence type="ECO:0000313" key="6">
    <source>
        <dbReference type="Proteomes" id="UP000076871"/>
    </source>
</evidence>
<protein>
    <recommendedName>
        <fullName evidence="7">Oxidase ustYa</fullName>
    </recommendedName>
</protein>
<comment type="pathway">
    <text evidence="1">Mycotoxin biosynthesis.</text>
</comment>
<keyword evidence="4" id="KW-0472">Membrane</keyword>
<dbReference type="OrthoDB" id="3687641at2759"/>